<dbReference type="SUPFAM" id="SSF46785">
    <property type="entry name" value="Winged helix' DNA-binding domain"/>
    <property type="match status" value="1"/>
</dbReference>
<dbReference type="SMART" id="SM00255">
    <property type="entry name" value="TIR"/>
    <property type="match status" value="1"/>
</dbReference>
<dbReference type="SMART" id="SM00364">
    <property type="entry name" value="LRR_BAC"/>
    <property type="match status" value="9"/>
</dbReference>
<dbReference type="InterPro" id="IPR000157">
    <property type="entry name" value="TIR_dom"/>
</dbReference>
<dbReference type="Gene3D" id="3.40.1170.20">
    <property type="entry name" value="tRNA intron endonuclease, N-terminal domain"/>
    <property type="match status" value="3"/>
</dbReference>
<dbReference type="Gene3D" id="3.40.50.10140">
    <property type="entry name" value="Toll/interleukin-1 receptor homology (TIR) domain"/>
    <property type="match status" value="1"/>
</dbReference>
<dbReference type="InterPro" id="IPR032675">
    <property type="entry name" value="LRR_dom_sf"/>
</dbReference>
<dbReference type="InterPro" id="IPR035897">
    <property type="entry name" value="Toll_tir_struct_dom_sf"/>
</dbReference>
<dbReference type="GO" id="GO:0043531">
    <property type="term" value="F:ADP binding"/>
    <property type="evidence" value="ECO:0007669"/>
    <property type="project" value="InterPro"/>
</dbReference>
<dbReference type="Pfam" id="PF00560">
    <property type="entry name" value="LRR_1"/>
    <property type="match status" value="2"/>
</dbReference>
<dbReference type="SMART" id="SM00369">
    <property type="entry name" value="LRR_TYP"/>
    <property type="match status" value="5"/>
</dbReference>
<dbReference type="Proteomes" id="UP000827889">
    <property type="component" value="Chromosome 5"/>
</dbReference>
<dbReference type="InterPro" id="IPR042197">
    <property type="entry name" value="Apaf_helical"/>
</dbReference>
<dbReference type="InterPro" id="IPR044974">
    <property type="entry name" value="Disease_R_plants"/>
</dbReference>
<dbReference type="GO" id="GO:0007165">
    <property type="term" value="P:signal transduction"/>
    <property type="evidence" value="ECO:0007669"/>
    <property type="project" value="InterPro"/>
</dbReference>
<reference evidence="6" key="1">
    <citation type="submission" date="2025-08" db="UniProtKB">
        <authorList>
            <consortium name="RefSeq"/>
        </authorList>
    </citation>
    <scope>IDENTIFICATION</scope>
    <source>
        <tissue evidence="6">Leaf</tissue>
    </source>
</reference>
<sequence length="1356" mass="153807">MMCKAIVNLPTPNQVYSRPFIANSGFHYPFTPRKAVQRSNGRTLKVRFRETLRALPAQFSQKKFDWSGRLDEDSYQRKRLQSSNSDAGGSSDLPSYSSADLPGVEYEVFLSFRGPNTRKGFVDCLYHGLMDAGIRAFRDNDELPVGGRISWLLQAINNSKICIPIFSKDYAQSEWCLRELAQMVECSKITGLEILPIFYDADPSEVKLNRGPYLEALRQHKKKNKPNLVHQWEEALKEVGKIKGWELEKDTNGHEGKLIELIVRKVLISLKVHHLNVTDQLVAIDDHVDKLMRMLNVGSNDVRIIGIHGMGGIGKTTLAKVVFNQLSSRFEYCSFHADVRETSQNRGLEFLQNQLISHILKKKGPEITNVDEGINTIKERFSGKEVLILLDDIDQRAQLNALAGKRDWFGPGSRIIVTTRNKDVLNVPEVDWAYELERMDEDQSIQLFSRHAFRRDCPPDDYLAYSNKVVDITGGLPLALETIGSFLSGKIKKVWEDTLKKLEKVPRDEVGKKLRISYDALDHWQKQIFLDIACLFIGFDKRIVVHLWDDADFFPEEGVEVLRLMSLIKIGDDNKLWMHDQLRDLGREIVRQEGSMEFGRRSRLWNHEEALRTLINHKGTEMIEALCLKFDSKSQYYFTRAEFACLSNLRFLQVNGVNLAGNFENLLPQLRWLCWHYCPSNFLPTSFYLVNLVILDLSWSKISEYWEGWHQLKMSKNLKVLNLTGCTCLYRNPDFSPYEVLEILILEGCESLVGIDASIGGLKHLVSLNMKDCHSIQELPEKLGSMEALTELIVDGTSVQEIFIMPGGMKKLETLSARDCKSLTQIRSSISQLESLTYLALDNAKITQLPDSIGALVKLERLSLKGCRSINKLPDTIGQLESLVELNLSSTGITELPDSISNLKNLKVLKVEGSYIDQIPVVIGMLEKLEEIHAKGCNLEGDIPSDIGELAYLRILSLSDNRIHSLPETICGLSHLETLDLELCKELKGLPELPSSLINLRVSSQSMEKIPDLSNLINLRHLYLSDGSHLQGFPTKDPTKLVEDPSPLWLGMLSKLETLQLSLSKITTLPANLGSLFRLKKLVLSCVDLQSFIQLPSSLSTLYIGNCKSMTIVPDLSNLRNLTELELLHSAISEIRGLEGLESLQVFDVIYCKLKKLDGLERLESLRRLVLRNCESLDRLPNLSNLKKLKEFKLRDCEKLLEIEGLDKLESLEELQISHCRSIGSLPDLSNLKKMKVLEIKNCDKIKDIGGLDRLETLEELQISECRSLERLPNLSKLTKLKDLEIENCEKISDIEGLDQLESLGNLRIIGCKSMEKLPDLSNFKCLKSLYIEDCEKIREIVGLGILRSIKGDNCF</sequence>
<evidence type="ECO:0000259" key="4">
    <source>
        <dbReference type="PROSITE" id="PS50104"/>
    </source>
</evidence>
<dbReference type="InterPro" id="IPR036390">
    <property type="entry name" value="WH_DNA-bd_sf"/>
</dbReference>
<organism evidence="5 6">
    <name type="scientific">Rhodamnia argentea</name>
    <dbReference type="NCBI Taxonomy" id="178133"/>
    <lineage>
        <taxon>Eukaryota</taxon>
        <taxon>Viridiplantae</taxon>
        <taxon>Streptophyta</taxon>
        <taxon>Embryophyta</taxon>
        <taxon>Tracheophyta</taxon>
        <taxon>Spermatophyta</taxon>
        <taxon>Magnoliopsida</taxon>
        <taxon>eudicotyledons</taxon>
        <taxon>Gunneridae</taxon>
        <taxon>Pentapetalae</taxon>
        <taxon>rosids</taxon>
        <taxon>malvids</taxon>
        <taxon>Myrtales</taxon>
        <taxon>Myrtaceae</taxon>
        <taxon>Myrtoideae</taxon>
        <taxon>Myrteae</taxon>
        <taxon>Australasian group</taxon>
        <taxon>Rhodamnia</taxon>
    </lineage>
</organism>
<dbReference type="Gene3D" id="3.40.50.300">
    <property type="entry name" value="P-loop containing nucleotide triphosphate hydrolases"/>
    <property type="match status" value="1"/>
</dbReference>
<keyword evidence="1" id="KW-0433">Leucine-rich repeat</keyword>
<evidence type="ECO:0000256" key="1">
    <source>
        <dbReference type="ARBA" id="ARBA00022614"/>
    </source>
</evidence>
<dbReference type="Pfam" id="PF00931">
    <property type="entry name" value="NB-ARC"/>
    <property type="match status" value="1"/>
</dbReference>
<dbReference type="InterPro" id="IPR001611">
    <property type="entry name" value="Leu-rich_rpt"/>
</dbReference>
<name>A0A8B8MSE4_9MYRT</name>
<dbReference type="InterPro" id="IPR027417">
    <property type="entry name" value="P-loop_NTPase"/>
</dbReference>
<dbReference type="GeneID" id="115727025"/>
<dbReference type="SUPFAM" id="SSF52200">
    <property type="entry name" value="Toll/Interleukin receptor TIR domain"/>
    <property type="match status" value="1"/>
</dbReference>
<evidence type="ECO:0000256" key="2">
    <source>
        <dbReference type="ARBA" id="ARBA00022737"/>
    </source>
</evidence>
<proteinExistence type="predicted"/>
<dbReference type="InterPro" id="IPR057135">
    <property type="entry name" value="At4g27190-like_LRR"/>
</dbReference>
<keyword evidence="5" id="KW-1185">Reference proteome</keyword>
<dbReference type="SUPFAM" id="SSF52540">
    <property type="entry name" value="P-loop containing nucleoside triphosphate hydrolases"/>
    <property type="match status" value="1"/>
</dbReference>
<dbReference type="Pfam" id="PF23247">
    <property type="entry name" value="LRR_RPS2"/>
    <property type="match status" value="1"/>
</dbReference>
<dbReference type="InterPro" id="IPR002182">
    <property type="entry name" value="NB-ARC"/>
</dbReference>
<protein>
    <submittedName>
        <fullName evidence="6">Disease resistance protein RUN1-like</fullName>
    </submittedName>
</protein>
<evidence type="ECO:0000313" key="5">
    <source>
        <dbReference type="Proteomes" id="UP000827889"/>
    </source>
</evidence>
<dbReference type="RefSeq" id="XP_030512993.2">
    <property type="nucleotide sequence ID" value="XM_030657133.2"/>
</dbReference>
<evidence type="ECO:0000256" key="3">
    <source>
        <dbReference type="ARBA" id="ARBA00022821"/>
    </source>
</evidence>
<dbReference type="PANTHER" id="PTHR11017">
    <property type="entry name" value="LEUCINE-RICH REPEAT-CONTAINING PROTEIN"/>
    <property type="match status" value="1"/>
</dbReference>
<dbReference type="Gene3D" id="3.80.10.10">
    <property type="entry name" value="Ribonuclease Inhibitor"/>
    <property type="match status" value="3"/>
</dbReference>
<dbReference type="InterPro" id="IPR003591">
    <property type="entry name" value="Leu-rich_rpt_typical-subtyp"/>
</dbReference>
<dbReference type="SMART" id="SM00365">
    <property type="entry name" value="LRR_SD22"/>
    <property type="match status" value="5"/>
</dbReference>
<accession>A0A8B8MSE4</accession>
<dbReference type="Gene3D" id="1.10.8.430">
    <property type="entry name" value="Helical domain of apoptotic protease-activating factors"/>
    <property type="match status" value="1"/>
</dbReference>
<dbReference type="Pfam" id="PF01582">
    <property type="entry name" value="TIR"/>
    <property type="match status" value="1"/>
</dbReference>
<keyword evidence="2" id="KW-0677">Repeat</keyword>
<dbReference type="PRINTS" id="PR00364">
    <property type="entry name" value="DISEASERSIST"/>
</dbReference>
<dbReference type="PANTHER" id="PTHR11017:SF570">
    <property type="entry name" value="DISEASE RESISTANCE PROTEIN (TIR-NBS CLASS)-RELATED"/>
    <property type="match status" value="1"/>
</dbReference>
<dbReference type="GO" id="GO:0006952">
    <property type="term" value="P:defense response"/>
    <property type="evidence" value="ECO:0007669"/>
    <property type="project" value="UniProtKB-KW"/>
</dbReference>
<dbReference type="KEGG" id="rarg:115727025"/>
<gene>
    <name evidence="6" type="primary">LOC115727025</name>
</gene>
<dbReference type="Pfam" id="PF23282">
    <property type="entry name" value="WHD_ROQ1"/>
    <property type="match status" value="1"/>
</dbReference>
<dbReference type="PROSITE" id="PS50104">
    <property type="entry name" value="TIR"/>
    <property type="match status" value="1"/>
</dbReference>
<keyword evidence="3" id="KW-0611">Plant defense</keyword>
<dbReference type="InterPro" id="IPR058192">
    <property type="entry name" value="WHD_ROQ1-like"/>
</dbReference>
<feature type="domain" description="TIR" evidence="4">
    <location>
        <begin position="104"/>
        <end position="270"/>
    </location>
</feature>
<dbReference type="PROSITE" id="PS51450">
    <property type="entry name" value="LRR"/>
    <property type="match status" value="1"/>
</dbReference>
<evidence type="ECO:0000313" key="6">
    <source>
        <dbReference type="RefSeq" id="XP_030512993.2"/>
    </source>
</evidence>
<dbReference type="SUPFAM" id="SSF52058">
    <property type="entry name" value="L domain-like"/>
    <property type="match status" value="3"/>
</dbReference>